<sequence length="452" mass="46199">MPAPDPLEPPVALRVLDGVQAPYPGTLRATDPPTLWVEDTEYDIEALAWDADADEHLLAPLDLARTPAGVALVLPACPTRLSEFVDRRVAVGDDEAVTIAVSLLRGCAAVQRRGRREGGWWLTADGRPVLAVGGSADAAVGASRLLTELAVEREPTLAAALTHAASLVVEPRALRREQGEAEQALFRAAAPGPLLLDAAPVRAQALSVTARVSAVEVGAHLDPGIADRIRVAAEGVWSSIVRRREGRRATRPERASSTAAPPAASARGGTAGAPLGPARPQRRRAPLVVGGAVAAVIAIVGVAWPAPADDVATETPIPAATTSLPPEANPAEGLDATPAPPSDPAPTPSASVGPGAAEVGAEALLAYAECADDACRAALQEDPSRALPAGPATVAAAGRVIELVDDYGGVAVLRARGADGLAQFAVIVTDPADGGGTRKWLIRDVYDAADQP</sequence>
<feature type="region of interest" description="Disordered" evidence="1">
    <location>
        <begin position="316"/>
        <end position="355"/>
    </location>
</feature>
<reference evidence="2 3" key="1">
    <citation type="journal article" date="2015" name="Stand. Genomic Sci.">
        <title>Genomic Encyclopedia of Bacterial and Archaeal Type Strains, Phase III: the genomes of soil and plant-associated and newly described type strains.</title>
        <authorList>
            <person name="Whitman W.B."/>
            <person name="Woyke T."/>
            <person name="Klenk H.P."/>
            <person name="Zhou Y."/>
            <person name="Lilburn T.G."/>
            <person name="Beck B.J."/>
            <person name="De Vos P."/>
            <person name="Vandamme P."/>
            <person name="Eisen J.A."/>
            <person name="Garrity G."/>
            <person name="Hugenholtz P."/>
            <person name="Kyrpides N.C."/>
        </authorList>
    </citation>
    <scope>NUCLEOTIDE SEQUENCE [LARGE SCALE GENOMIC DNA]</scope>
    <source>
        <strain evidence="2 3">S2T63</strain>
    </source>
</reference>
<accession>A0A498C4S3</accession>
<dbReference type="EMBL" id="RCDB01000002">
    <property type="protein sequence ID" value="RLK49466.1"/>
    <property type="molecule type" value="Genomic_DNA"/>
</dbReference>
<dbReference type="AlphaFoldDB" id="A0A498C4S3"/>
<organism evidence="2 3">
    <name type="scientific">Microbacterium telephonicum</name>
    <dbReference type="NCBI Taxonomy" id="1714841"/>
    <lineage>
        <taxon>Bacteria</taxon>
        <taxon>Bacillati</taxon>
        <taxon>Actinomycetota</taxon>
        <taxon>Actinomycetes</taxon>
        <taxon>Micrococcales</taxon>
        <taxon>Microbacteriaceae</taxon>
        <taxon>Microbacterium</taxon>
    </lineage>
</organism>
<dbReference type="Proteomes" id="UP000273158">
    <property type="component" value="Unassembled WGS sequence"/>
</dbReference>
<evidence type="ECO:0000313" key="2">
    <source>
        <dbReference type="EMBL" id="RLK49466.1"/>
    </source>
</evidence>
<protein>
    <submittedName>
        <fullName evidence="2">Uncharacterized protein</fullName>
    </submittedName>
</protein>
<keyword evidence="3" id="KW-1185">Reference proteome</keyword>
<comment type="caution">
    <text evidence="2">The sequence shown here is derived from an EMBL/GenBank/DDBJ whole genome shotgun (WGS) entry which is preliminary data.</text>
</comment>
<feature type="region of interest" description="Disordered" evidence="1">
    <location>
        <begin position="244"/>
        <end position="282"/>
    </location>
</feature>
<name>A0A498C4S3_9MICO</name>
<feature type="compositionally biased region" description="Low complexity" evidence="1">
    <location>
        <begin position="255"/>
        <end position="274"/>
    </location>
</feature>
<dbReference type="OrthoDB" id="5081882at2"/>
<gene>
    <name evidence="2" type="ORF">C7474_1620</name>
</gene>
<evidence type="ECO:0000256" key="1">
    <source>
        <dbReference type="SAM" id="MobiDB-lite"/>
    </source>
</evidence>
<evidence type="ECO:0000313" key="3">
    <source>
        <dbReference type="Proteomes" id="UP000273158"/>
    </source>
</evidence>
<feature type="compositionally biased region" description="Pro residues" evidence="1">
    <location>
        <begin position="338"/>
        <end position="347"/>
    </location>
</feature>
<dbReference type="RefSeq" id="WP_121058718.1">
    <property type="nucleotide sequence ID" value="NZ_RCDB01000002.1"/>
</dbReference>
<proteinExistence type="predicted"/>